<dbReference type="SMART" id="SM00911">
    <property type="entry name" value="HWE_HK"/>
    <property type="match status" value="1"/>
</dbReference>
<dbReference type="Pfam" id="PF00989">
    <property type="entry name" value="PAS"/>
    <property type="match status" value="1"/>
</dbReference>
<keyword evidence="3" id="KW-0600">Photoreceptor protein</keyword>
<keyword evidence="8" id="KW-0808">Transferase</keyword>
<keyword evidence="15" id="KW-0675">Receptor</keyword>
<dbReference type="Pfam" id="PF08447">
    <property type="entry name" value="PAS_3"/>
    <property type="match status" value="3"/>
</dbReference>
<comment type="caution">
    <text evidence="19">The sequence shown here is derived from an EMBL/GenBank/DDBJ whole genome shotgun (WGS) entry which is preliminary data.</text>
</comment>
<dbReference type="InterPro" id="IPR000014">
    <property type="entry name" value="PAS"/>
</dbReference>
<keyword evidence="4" id="KW-0597">Phosphoprotein</keyword>
<evidence type="ECO:0000256" key="13">
    <source>
        <dbReference type="ARBA" id="ARBA00022991"/>
    </source>
</evidence>
<dbReference type="SMART" id="SM00091">
    <property type="entry name" value="PAS"/>
    <property type="match status" value="4"/>
</dbReference>
<evidence type="ECO:0000256" key="8">
    <source>
        <dbReference type="ARBA" id="ARBA00022679"/>
    </source>
</evidence>
<dbReference type="InterPro" id="IPR000700">
    <property type="entry name" value="PAS-assoc_C"/>
</dbReference>
<dbReference type="SUPFAM" id="SSF55785">
    <property type="entry name" value="PYP-like sensor domain (PAS domain)"/>
    <property type="match status" value="4"/>
</dbReference>
<dbReference type="InterPro" id="IPR013767">
    <property type="entry name" value="PAS_fold"/>
</dbReference>
<name>A0A2P7QIC4_9SPHN</name>
<keyword evidence="5" id="KW-0716">Sensory transduction</keyword>
<dbReference type="CDD" id="cd00130">
    <property type="entry name" value="PAS"/>
    <property type="match status" value="3"/>
</dbReference>
<feature type="domain" description="PAC" evidence="18">
    <location>
        <begin position="272"/>
        <end position="323"/>
    </location>
</feature>
<reference evidence="19 20" key="1">
    <citation type="submission" date="2018-03" db="EMBL/GenBank/DDBJ databases">
        <title>The draft genome of Sphingosinicella sp. GL-C-18.</title>
        <authorList>
            <person name="Liu L."/>
            <person name="Li L."/>
            <person name="Liang L."/>
            <person name="Zhang X."/>
            <person name="Wang T."/>
        </authorList>
    </citation>
    <scope>NUCLEOTIDE SEQUENCE [LARGE SCALE GENOMIC DNA]</scope>
    <source>
        <strain evidence="19 20">GL-C-18</strain>
    </source>
</reference>
<dbReference type="GO" id="GO:0006355">
    <property type="term" value="P:regulation of DNA-templated transcription"/>
    <property type="evidence" value="ECO:0007669"/>
    <property type="project" value="InterPro"/>
</dbReference>
<keyword evidence="20" id="KW-1185">Reference proteome</keyword>
<evidence type="ECO:0000256" key="15">
    <source>
        <dbReference type="ARBA" id="ARBA00023170"/>
    </source>
</evidence>
<dbReference type="InterPro" id="IPR035965">
    <property type="entry name" value="PAS-like_dom_sf"/>
</dbReference>
<feature type="domain" description="PAS" evidence="17">
    <location>
        <begin position="70"/>
        <end position="114"/>
    </location>
</feature>
<keyword evidence="7" id="KW-0288">FMN</keyword>
<dbReference type="InterPro" id="IPR036890">
    <property type="entry name" value="HATPase_C_sf"/>
</dbReference>
<evidence type="ECO:0000313" key="19">
    <source>
        <dbReference type="EMBL" id="PSJ37727.1"/>
    </source>
</evidence>
<dbReference type="InterPro" id="IPR001610">
    <property type="entry name" value="PAC"/>
</dbReference>
<dbReference type="GO" id="GO:0005524">
    <property type="term" value="F:ATP binding"/>
    <property type="evidence" value="ECO:0007669"/>
    <property type="project" value="UniProtKB-KW"/>
</dbReference>
<evidence type="ECO:0000256" key="14">
    <source>
        <dbReference type="ARBA" id="ARBA00023026"/>
    </source>
</evidence>
<keyword evidence="10" id="KW-0547">Nucleotide-binding</keyword>
<dbReference type="GO" id="GO:0009881">
    <property type="term" value="F:photoreceptor activity"/>
    <property type="evidence" value="ECO:0007669"/>
    <property type="project" value="UniProtKB-KW"/>
</dbReference>
<dbReference type="NCBIfam" id="TIGR00229">
    <property type="entry name" value="sensory_box"/>
    <property type="match status" value="4"/>
</dbReference>
<evidence type="ECO:0000259" key="17">
    <source>
        <dbReference type="PROSITE" id="PS50112"/>
    </source>
</evidence>
<evidence type="ECO:0000256" key="9">
    <source>
        <dbReference type="ARBA" id="ARBA00022737"/>
    </source>
</evidence>
<evidence type="ECO:0000313" key="20">
    <source>
        <dbReference type="Proteomes" id="UP000241167"/>
    </source>
</evidence>
<proteinExistence type="predicted"/>
<dbReference type="EC" id="2.7.13.3" evidence="2"/>
<dbReference type="PANTHER" id="PTHR41523:SF7">
    <property type="entry name" value="HISTIDINE KINASE"/>
    <property type="match status" value="1"/>
</dbReference>
<dbReference type="PROSITE" id="PS50113">
    <property type="entry name" value="PAC"/>
    <property type="match status" value="3"/>
</dbReference>
<feature type="domain" description="PAS" evidence="17">
    <location>
        <begin position="196"/>
        <end position="269"/>
    </location>
</feature>
<feature type="compositionally biased region" description="Low complexity" evidence="16">
    <location>
        <begin position="53"/>
        <end position="62"/>
    </location>
</feature>
<evidence type="ECO:0000256" key="4">
    <source>
        <dbReference type="ARBA" id="ARBA00022553"/>
    </source>
</evidence>
<evidence type="ECO:0000256" key="6">
    <source>
        <dbReference type="ARBA" id="ARBA00022630"/>
    </source>
</evidence>
<sequence>MLLPSHLAPDQALARAPPTIQRRSLRIHSEAKGGAVGDSDAEPVPGARRATKGHCAAGSGAGGAHEIAGALQTYRLIVESMTEGVSLSTEDGIIVYTNPAEDRMFGYSEGELIGCHVSTQNAGPGEANDDRVAEVIGTLRREGVWVGEWHNRRRDGSTFYTASRITAVMLDGRTHWLCVQRDITKERAERAAHAGTKERLQLAVEGTGAGIYDMNLETGIGYWSESVFRILGFVPTPDGRATVPMWRERIHPDDADSVLTEHKRAIGGSGDFRQEFRIVRADDGKTRWISVVGRMVPDAVGLRSIGTIVDTTERKRVEAAQRDSEARLRVAMEAGKLGSWWFDIESGTGGWSEYSARMLGVSAKNRAVTFGEWRGLVYPGDRVAAEAAFAAAIAGETPIYDAEYRVVHPNGAVRRLHAVGAVERGADGCATYVVGTFRDVTDERNASEALAESAGRLDLAVTAHGIGIFDWYVQTGKVVWTEQEETLFGLRPGSFGGDIADWAKCLLPEDAEAMQAAMGEAMAERRPRLDFAFRIRRPDGAIRWIEGSGRFLYGDDGTPLRMVGTNMDVTERRRAEDHQRLLVNELNHRVKNTLAIVQGIAHQSFRGPAVPAEIRSAFDGRLAALSAAHNLLTRESWEAASIAQVVADAVAPLQSGRVETSGPDLRLPAKTAVALALALHELCTNAAKYGALSSPDGTVAVEWVVAGEMLRFSWRESGGPRVVTPTRRGFGTRMIERALAAEFGGTATIAFPPEGVICTLEARLPA</sequence>
<dbReference type="CDD" id="cd16936">
    <property type="entry name" value="HATPase_RsbW-like"/>
    <property type="match status" value="1"/>
</dbReference>
<evidence type="ECO:0000256" key="7">
    <source>
        <dbReference type="ARBA" id="ARBA00022643"/>
    </source>
</evidence>
<evidence type="ECO:0000256" key="11">
    <source>
        <dbReference type="ARBA" id="ARBA00022777"/>
    </source>
</evidence>
<comment type="catalytic activity">
    <reaction evidence="1">
        <text>ATP + protein L-histidine = ADP + protein N-phospho-L-histidine.</text>
        <dbReference type="EC" id="2.7.13.3"/>
    </reaction>
</comment>
<dbReference type="SMART" id="SM00086">
    <property type="entry name" value="PAC"/>
    <property type="match status" value="4"/>
</dbReference>
<dbReference type="InterPro" id="IPR013655">
    <property type="entry name" value="PAS_fold_3"/>
</dbReference>
<dbReference type="SUPFAM" id="SSF55874">
    <property type="entry name" value="ATPase domain of HSP90 chaperone/DNA topoisomerase II/histidine kinase"/>
    <property type="match status" value="1"/>
</dbReference>
<evidence type="ECO:0000259" key="18">
    <source>
        <dbReference type="PROSITE" id="PS50113"/>
    </source>
</evidence>
<evidence type="ECO:0000256" key="3">
    <source>
        <dbReference type="ARBA" id="ARBA00022543"/>
    </source>
</evidence>
<keyword evidence="12" id="KW-0067">ATP-binding</keyword>
<dbReference type="Gene3D" id="2.10.70.100">
    <property type="match status" value="3"/>
</dbReference>
<dbReference type="AlphaFoldDB" id="A0A2P7QIC4"/>
<dbReference type="Proteomes" id="UP000241167">
    <property type="component" value="Unassembled WGS sequence"/>
</dbReference>
<evidence type="ECO:0000256" key="2">
    <source>
        <dbReference type="ARBA" id="ARBA00012438"/>
    </source>
</evidence>
<keyword evidence="13" id="KW-0157">Chromophore</keyword>
<accession>A0A2P7QIC4</accession>
<evidence type="ECO:0000256" key="5">
    <source>
        <dbReference type="ARBA" id="ARBA00022606"/>
    </source>
</evidence>
<evidence type="ECO:0000256" key="10">
    <source>
        <dbReference type="ARBA" id="ARBA00022741"/>
    </source>
</evidence>
<dbReference type="GO" id="GO:0004673">
    <property type="term" value="F:protein histidine kinase activity"/>
    <property type="evidence" value="ECO:0007669"/>
    <property type="project" value="UniProtKB-EC"/>
</dbReference>
<feature type="domain" description="PAC" evidence="18">
    <location>
        <begin position="529"/>
        <end position="581"/>
    </location>
</feature>
<keyword evidence="11" id="KW-0418">Kinase</keyword>
<feature type="domain" description="PAC" evidence="18">
    <location>
        <begin position="400"/>
        <end position="452"/>
    </location>
</feature>
<keyword evidence="14" id="KW-0843">Virulence</keyword>
<dbReference type="EMBL" id="PXYI01000008">
    <property type="protein sequence ID" value="PSJ37727.1"/>
    <property type="molecule type" value="Genomic_DNA"/>
</dbReference>
<evidence type="ECO:0000256" key="12">
    <source>
        <dbReference type="ARBA" id="ARBA00022840"/>
    </source>
</evidence>
<protein>
    <recommendedName>
        <fullName evidence="2">histidine kinase</fullName>
        <ecNumber evidence="2">2.7.13.3</ecNumber>
    </recommendedName>
</protein>
<keyword evidence="9" id="KW-0677">Repeat</keyword>
<dbReference type="InterPro" id="IPR011102">
    <property type="entry name" value="Sig_transdc_His_kinase_HWE"/>
</dbReference>
<keyword evidence="6" id="KW-0285">Flavoprotein</keyword>
<organism evidence="19 20">
    <name type="scientific">Allosphingosinicella deserti</name>
    <dbReference type="NCBI Taxonomy" id="2116704"/>
    <lineage>
        <taxon>Bacteria</taxon>
        <taxon>Pseudomonadati</taxon>
        <taxon>Pseudomonadota</taxon>
        <taxon>Alphaproteobacteria</taxon>
        <taxon>Sphingomonadales</taxon>
        <taxon>Sphingomonadaceae</taxon>
        <taxon>Allosphingosinicella</taxon>
    </lineage>
</organism>
<dbReference type="Gene3D" id="3.30.565.10">
    <property type="entry name" value="Histidine kinase-like ATPase, C-terminal domain"/>
    <property type="match status" value="1"/>
</dbReference>
<dbReference type="Gene3D" id="3.30.450.20">
    <property type="entry name" value="PAS domain"/>
    <property type="match status" value="4"/>
</dbReference>
<evidence type="ECO:0000256" key="1">
    <source>
        <dbReference type="ARBA" id="ARBA00000085"/>
    </source>
</evidence>
<dbReference type="Pfam" id="PF07536">
    <property type="entry name" value="HWE_HK"/>
    <property type="match status" value="1"/>
</dbReference>
<gene>
    <name evidence="19" type="ORF">C7I55_21975</name>
</gene>
<dbReference type="PROSITE" id="PS50112">
    <property type="entry name" value="PAS"/>
    <property type="match status" value="2"/>
</dbReference>
<feature type="region of interest" description="Disordered" evidence="16">
    <location>
        <begin position="1"/>
        <end position="62"/>
    </location>
</feature>
<evidence type="ECO:0000256" key="16">
    <source>
        <dbReference type="SAM" id="MobiDB-lite"/>
    </source>
</evidence>
<dbReference type="PANTHER" id="PTHR41523">
    <property type="entry name" value="TWO-COMPONENT SYSTEM SENSOR PROTEIN"/>
    <property type="match status" value="1"/>
</dbReference>